<organism evidence="1 2">
    <name type="scientific">Massilia varians</name>
    <dbReference type="NCBI Taxonomy" id="457921"/>
    <lineage>
        <taxon>Bacteria</taxon>
        <taxon>Pseudomonadati</taxon>
        <taxon>Pseudomonadota</taxon>
        <taxon>Betaproteobacteria</taxon>
        <taxon>Burkholderiales</taxon>
        <taxon>Oxalobacteraceae</taxon>
        <taxon>Telluria group</taxon>
        <taxon>Massilia</taxon>
    </lineage>
</organism>
<keyword evidence="2" id="KW-1185">Reference proteome</keyword>
<proteinExistence type="predicted"/>
<dbReference type="EMBL" id="AP026966">
    <property type="protein sequence ID" value="BDT57269.1"/>
    <property type="molecule type" value="Genomic_DNA"/>
</dbReference>
<name>A0ABN6T917_9BURK</name>
<dbReference type="Proteomes" id="UP001163336">
    <property type="component" value="Chromosome"/>
</dbReference>
<sequence length="79" mass="8581">MRIAQAESQRFARRVEAGVDAGLVAARVEPIPAMRRQPDRVQPVQAIRRGGIAGGQALVAQARRDAVGPEQGRQQWLLA</sequence>
<evidence type="ECO:0000313" key="1">
    <source>
        <dbReference type="EMBL" id="BDT57269.1"/>
    </source>
</evidence>
<reference evidence="1" key="1">
    <citation type="submission" date="2022-11" db="EMBL/GenBank/DDBJ databases">
        <title>Isolation and characterization of PLA-degrading bacterium Massilia sp. from Antarctic soil.</title>
        <authorList>
            <person name="Sato K."/>
            <person name="Gomez-Fuentes C."/>
            <person name="Ahmad S.A."/>
            <person name="Zulkharnain A."/>
        </authorList>
    </citation>
    <scope>NUCLEOTIDE SEQUENCE</scope>
    <source>
        <strain evidence="1">N-3</strain>
    </source>
</reference>
<accession>A0ABN6T917</accession>
<evidence type="ECO:0000313" key="2">
    <source>
        <dbReference type="Proteomes" id="UP001163336"/>
    </source>
</evidence>
<protein>
    <submittedName>
        <fullName evidence="1">Uncharacterized protein</fullName>
    </submittedName>
</protein>
<gene>
    <name evidence="1" type="ORF">MasN3_07630</name>
</gene>